<reference evidence="5" key="1">
    <citation type="submission" date="2022-03" db="EMBL/GenBank/DDBJ databases">
        <authorList>
            <person name="Martin H S."/>
        </authorList>
    </citation>
    <scope>NUCLEOTIDE SEQUENCE</scope>
</reference>
<evidence type="ECO:0000256" key="1">
    <source>
        <dbReference type="ARBA" id="ARBA00022460"/>
    </source>
</evidence>
<accession>A0ABN8HVJ6</accession>
<feature type="non-terminal residue" evidence="5">
    <location>
        <position position="168"/>
    </location>
</feature>
<evidence type="ECO:0000313" key="6">
    <source>
        <dbReference type="Proteomes" id="UP000837857"/>
    </source>
</evidence>
<gene>
    <name evidence="5" type="ORF">IPOD504_LOCUS3544</name>
</gene>
<dbReference type="Proteomes" id="UP000837857">
    <property type="component" value="Chromosome 14"/>
</dbReference>
<evidence type="ECO:0000256" key="2">
    <source>
        <dbReference type="ARBA" id="ARBA00022729"/>
    </source>
</evidence>
<evidence type="ECO:0000256" key="3">
    <source>
        <dbReference type="PROSITE-ProRule" id="PRU00497"/>
    </source>
</evidence>
<proteinExistence type="predicted"/>
<dbReference type="PRINTS" id="PR00947">
    <property type="entry name" value="CUTICLE"/>
</dbReference>
<name>A0ABN8HVJ6_9NEOP</name>
<dbReference type="PROSITE" id="PS00233">
    <property type="entry name" value="CHIT_BIND_RR_1"/>
    <property type="match status" value="1"/>
</dbReference>
<keyword evidence="6" id="KW-1185">Reference proteome</keyword>
<evidence type="ECO:0000313" key="5">
    <source>
        <dbReference type="EMBL" id="CAH2042040.1"/>
    </source>
</evidence>
<dbReference type="Pfam" id="PF00379">
    <property type="entry name" value="Chitin_bind_4"/>
    <property type="match status" value="1"/>
</dbReference>
<keyword evidence="1 3" id="KW-0193">Cuticle</keyword>
<dbReference type="EMBL" id="OW152826">
    <property type="protein sequence ID" value="CAH2042040.1"/>
    <property type="molecule type" value="Genomic_DNA"/>
</dbReference>
<dbReference type="PANTHER" id="PTHR10380">
    <property type="entry name" value="CUTICLE PROTEIN"/>
    <property type="match status" value="1"/>
</dbReference>
<dbReference type="InterPro" id="IPR031311">
    <property type="entry name" value="CHIT_BIND_RR_consensus"/>
</dbReference>
<protein>
    <submittedName>
        <fullName evidence="5">Uncharacterized protein</fullName>
    </submittedName>
</protein>
<dbReference type="PROSITE" id="PS51155">
    <property type="entry name" value="CHIT_BIND_RR_2"/>
    <property type="match status" value="1"/>
</dbReference>
<sequence length="168" mass="17558">MLASASAARLDNVYLPANAASSGGAGAGLLTPLSGTQDAQSYAGPTKSSADSQAQILRYENEINEDGYHYAYETSDGTKAEQNGRVIPGATPEEGSIQVSGSYSYLSEDGQTYSITYTADENGYHATGDHLPTPPPIPEEILRSLQLTAGTGGQYDSKKSSYDADAGY</sequence>
<dbReference type="InterPro" id="IPR000618">
    <property type="entry name" value="Insect_cuticle"/>
</dbReference>
<keyword evidence="2" id="KW-0732">Signal</keyword>
<feature type="region of interest" description="Disordered" evidence="4">
    <location>
        <begin position="148"/>
        <end position="168"/>
    </location>
</feature>
<dbReference type="PANTHER" id="PTHR10380:SF173">
    <property type="entry name" value="CUTICULAR PROTEIN 47EF, ISOFORM C-RELATED"/>
    <property type="match status" value="1"/>
</dbReference>
<evidence type="ECO:0000256" key="4">
    <source>
        <dbReference type="SAM" id="MobiDB-lite"/>
    </source>
</evidence>
<organism evidence="5 6">
    <name type="scientific">Iphiclides podalirius</name>
    <name type="common">scarce swallowtail</name>
    <dbReference type="NCBI Taxonomy" id="110791"/>
    <lineage>
        <taxon>Eukaryota</taxon>
        <taxon>Metazoa</taxon>
        <taxon>Ecdysozoa</taxon>
        <taxon>Arthropoda</taxon>
        <taxon>Hexapoda</taxon>
        <taxon>Insecta</taxon>
        <taxon>Pterygota</taxon>
        <taxon>Neoptera</taxon>
        <taxon>Endopterygota</taxon>
        <taxon>Lepidoptera</taxon>
        <taxon>Glossata</taxon>
        <taxon>Ditrysia</taxon>
        <taxon>Papilionoidea</taxon>
        <taxon>Papilionidae</taxon>
        <taxon>Papilioninae</taxon>
        <taxon>Iphiclides</taxon>
    </lineage>
</organism>
<dbReference type="InterPro" id="IPR050468">
    <property type="entry name" value="Cuticle_Struct_Prot"/>
</dbReference>